<dbReference type="Gene3D" id="3.10.450.50">
    <property type="match status" value="1"/>
</dbReference>
<dbReference type="RefSeq" id="WP_267622902.1">
    <property type="nucleotide sequence ID" value="NZ_JAODIW010000006.1"/>
</dbReference>
<evidence type="ECO:0000313" key="2">
    <source>
        <dbReference type="EMBL" id="MFC4359218.1"/>
    </source>
</evidence>
<name>A0ABD5PEN2_9EURY</name>
<dbReference type="Pfam" id="PF13474">
    <property type="entry name" value="SnoaL_3"/>
    <property type="match status" value="1"/>
</dbReference>
<dbReference type="EMBL" id="JBHSDS010000008">
    <property type="protein sequence ID" value="MFC4359218.1"/>
    <property type="molecule type" value="Genomic_DNA"/>
</dbReference>
<dbReference type="AlphaFoldDB" id="A0ABD5PEN2"/>
<dbReference type="Proteomes" id="UP001595921">
    <property type="component" value="Unassembled WGS sequence"/>
</dbReference>
<accession>A0ABD5PEN2</accession>
<proteinExistence type="predicted"/>
<dbReference type="SUPFAM" id="SSF54427">
    <property type="entry name" value="NTF2-like"/>
    <property type="match status" value="1"/>
</dbReference>
<reference evidence="2 3" key="1">
    <citation type="journal article" date="2019" name="Int. J. Syst. Evol. Microbiol.">
        <title>The Global Catalogue of Microorganisms (GCM) 10K type strain sequencing project: providing services to taxonomists for standard genome sequencing and annotation.</title>
        <authorList>
            <consortium name="The Broad Institute Genomics Platform"/>
            <consortium name="The Broad Institute Genome Sequencing Center for Infectious Disease"/>
            <person name="Wu L."/>
            <person name="Ma J."/>
        </authorList>
    </citation>
    <scope>NUCLEOTIDE SEQUENCE [LARGE SCALE GENOMIC DNA]</scope>
    <source>
        <strain evidence="2 3">CGMCC 1.12553</strain>
    </source>
</reference>
<keyword evidence="3" id="KW-1185">Reference proteome</keyword>
<gene>
    <name evidence="2" type="ORF">ACFO0N_14830</name>
</gene>
<feature type="domain" description="SnoaL-like" evidence="1">
    <location>
        <begin position="4"/>
        <end position="122"/>
    </location>
</feature>
<dbReference type="InterPro" id="IPR032710">
    <property type="entry name" value="NTF2-like_dom_sf"/>
</dbReference>
<protein>
    <submittedName>
        <fullName evidence="2">Nuclear transport factor 2 family protein</fullName>
    </submittedName>
</protein>
<evidence type="ECO:0000313" key="3">
    <source>
        <dbReference type="Proteomes" id="UP001595921"/>
    </source>
</evidence>
<organism evidence="2 3">
    <name type="scientific">Halobium salinum</name>
    <dbReference type="NCBI Taxonomy" id="1364940"/>
    <lineage>
        <taxon>Archaea</taxon>
        <taxon>Methanobacteriati</taxon>
        <taxon>Methanobacteriota</taxon>
        <taxon>Stenosarchaea group</taxon>
        <taxon>Halobacteria</taxon>
        <taxon>Halobacteriales</taxon>
        <taxon>Haloferacaceae</taxon>
        <taxon>Halobium</taxon>
    </lineage>
</organism>
<dbReference type="InterPro" id="IPR037401">
    <property type="entry name" value="SnoaL-like"/>
</dbReference>
<sequence length="140" mass="15987">MSAEATVRDYYEALRRGEPLYPYFAERPDVVKFGVGERLTGYDEVAEGLREQTRTTDDWTVKSRNLVVVAREDYAWFSDDVFMGWYDTETGREREFDTRWSGTLERSGEEWLFVGMHVSVPYSGDGNEGEDGDDAGRGAA</sequence>
<comment type="caution">
    <text evidence="2">The sequence shown here is derived from an EMBL/GenBank/DDBJ whole genome shotgun (WGS) entry which is preliminary data.</text>
</comment>
<evidence type="ECO:0000259" key="1">
    <source>
        <dbReference type="Pfam" id="PF13474"/>
    </source>
</evidence>